<dbReference type="Gene3D" id="3.40.50.150">
    <property type="entry name" value="Vaccinia Virus protein VP39"/>
    <property type="match status" value="1"/>
</dbReference>
<dbReference type="EC" id="2.1.1.-" evidence="1"/>
<dbReference type="OrthoDB" id="407325at2759"/>
<feature type="binding site" evidence="1">
    <location>
        <position position="193"/>
    </location>
    <ligand>
        <name>S-adenosyl-L-methionine</name>
        <dbReference type="ChEBI" id="CHEBI:59789"/>
    </ligand>
</feature>
<dbReference type="HAMAP" id="MF_03198">
    <property type="entry name" value="Methyltr_EFM6"/>
    <property type="match status" value="1"/>
</dbReference>
<feature type="binding site" evidence="1">
    <location>
        <position position="250"/>
    </location>
    <ligand>
        <name>S-adenosyl-L-methionine</name>
        <dbReference type="ChEBI" id="CHEBI:59789"/>
    </ligand>
</feature>
<evidence type="ECO:0000256" key="2">
    <source>
        <dbReference type="SAM" id="MobiDB-lite"/>
    </source>
</evidence>
<dbReference type="InterPro" id="IPR019410">
    <property type="entry name" value="Methyltransf_16"/>
</dbReference>
<dbReference type="AlphaFoldDB" id="M9LSR4"/>
<dbReference type="GO" id="GO:0032259">
    <property type="term" value="P:methylation"/>
    <property type="evidence" value="ECO:0007669"/>
    <property type="project" value="UniProtKB-KW"/>
</dbReference>
<comment type="subcellular location">
    <subcellularLocation>
        <location evidence="1">Cytoplasm</location>
    </subcellularLocation>
</comment>
<comment type="similarity">
    <text evidence="1">Belongs to the class I-like SAM-binding methyltransferase superfamily. METTL21 family. EFM6 subfamily.</text>
</comment>
<keyword evidence="1" id="KW-0963">Cytoplasm</keyword>
<accession>M9LSR4</accession>
<dbReference type="InterPro" id="IPR033684">
    <property type="entry name" value="EFM6"/>
</dbReference>
<evidence type="ECO:0000313" key="4">
    <source>
        <dbReference type="Proteomes" id="UP000011976"/>
    </source>
</evidence>
<dbReference type="GO" id="GO:0005737">
    <property type="term" value="C:cytoplasm"/>
    <property type="evidence" value="ECO:0007669"/>
    <property type="project" value="UniProtKB-SubCell"/>
</dbReference>
<dbReference type="GO" id="GO:0016279">
    <property type="term" value="F:protein-lysine N-methyltransferase activity"/>
    <property type="evidence" value="ECO:0007669"/>
    <property type="project" value="UniProtKB-UniRule"/>
</dbReference>
<gene>
    <name evidence="1" type="primary">EFM6</name>
    <name evidence="3" type="ORF">PANT_2d00062</name>
</gene>
<keyword evidence="1" id="KW-0808">Transferase</keyword>
<dbReference type="Proteomes" id="UP000011976">
    <property type="component" value="Unassembled WGS sequence"/>
</dbReference>
<dbReference type="SUPFAM" id="SSF53335">
    <property type="entry name" value="S-adenosyl-L-methionine-dependent methyltransferases"/>
    <property type="match status" value="1"/>
</dbReference>
<feature type="region of interest" description="Disordered" evidence="2">
    <location>
        <begin position="134"/>
        <end position="157"/>
    </location>
</feature>
<dbReference type="Pfam" id="PF10294">
    <property type="entry name" value="Methyltransf_16"/>
    <property type="match status" value="1"/>
</dbReference>
<dbReference type="InterPro" id="IPR029063">
    <property type="entry name" value="SAM-dependent_MTases_sf"/>
</dbReference>
<dbReference type="EMBL" id="DF196768">
    <property type="protein sequence ID" value="GAC71339.1"/>
    <property type="molecule type" value="Genomic_DNA"/>
</dbReference>
<evidence type="ECO:0000313" key="3">
    <source>
        <dbReference type="EMBL" id="GAC71339.1"/>
    </source>
</evidence>
<feature type="binding site" evidence="1">
    <location>
        <position position="233"/>
    </location>
    <ligand>
        <name>S-adenosyl-L-methionine</name>
        <dbReference type="ChEBI" id="CHEBI:59789"/>
    </ligand>
</feature>
<sequence length="327" mass="36433">MATVVDTSASHDVRAELERQEALDLADPLRHFLIVDEAVPGPLDTSDIRDLPSSSDYSIVPTQLESIIDQRTTIRYYSDLARRPRLVDSHSSDESEGGCWDVHLKLDMTTGCGGKIWPAAEVLGAYIAAKYSSPPAAAGPQQQQQQQQQQQEGFNNHGWDWRGKTVLELGSGTGLVGFLVHAMQLEAKVYVTDQDAMLALMRDNLALNFPTTSPNTARTEDGRGELHVAELDWGSPIPASIPAPDVLLLADCVYLEVAFQPLIDTMEALATSQTEILFCYQKRRKADKRFFGLLRKKFVFTDVTDDDPARTVDYRRQGTQLLRIRKK</sequence>
<evidence type="ECO:0000256" key="1">
    <source>
        <dbReference type="HAMAP-Rule" id="MF_03198"/>
    </source>
</evidence>
<dbReference type="STRING" id="1151754.M9LSR4"/>
<feature type="binding site" evidence="1">
    <location>
        <position position="117"/>
    </location>
    <ligand>
        <name>S-adenosyl-L-methionine</name>
        <dbReference type="ChEBI" id="CHEBI:59789"/>
    </ligand>
</feature>
<comment type="function">
    <text evidence="1">S-adenosyl-L-methionine-dependent protein-lysine N-methyltransferase that methylates elongation factor 1-alpha.</text>
</comment>
<feature type="binding site" evidence="1">
    <location>
        <begin position="170"/>
        <end position="172"/>
    </location>
    <ligand>
        <name>S-adenosyl-L-methionine</name>
        <dbReference type="ChEBI" id="CHEBI:59789"/>
    </ligand>
</feature>
<organism evidence="3 4">
    <name type="scientific">Pseudozyma antarctica (strain T-34)</name>
    <name type="common">Yeast</name>
    <name type="synonym">Candida antarctica</name>
    <dbReference type="NCBI Taxonomy" id="1151754"/>
    <lineage>
        <taxon>Eukaryota</taxon>
        <taxon>Fungi</taxon>
        <taxon>Dikarya</taxon>
        <taxon>Basidiomycota</taxon>
        <taxon>Ustilaginomycotina</taxon>
        <taxon>Ustilaginomycetes</taxon>
        <taxon>Ustilaginales</taxon>
        <taxon>Ustilaginaceae</taxon>
        <taxon>Moesziomyces</taxon>
    </lineage>
</organism>
<keyword evidence="1" id="KW-0949">S-adenosyl-L-methionine</keyword>
<dbReference type="PANTHER" id="PTHR14614">
    <property type="entry name" value="HEPATOCELLULAR CARCINOMA-ASSOCIATED ANTIGEN"/>
    <property type="match status" value="1"/>
</dbReference>
<protein>
    <recommendedName>
        <fullName evidence="1">Protein-lysine N-methyltransferase EFM6</fullName>
        <ecNumber evidence="1">2.1.1.-</ecNumber>
    </recommendedName>
    <alternativeName>
        <fullName evidence="1">Elongation factor methyltransferase 6</fullName>
    </alternativeName>
</protein>
<dbReference type="PANTHER" id="PTHR14614:SF132">
    <property type="entry name" value="PROTEIN-LYSINE METHYLTRANSFERASE C42C1.13"/>
    <property type="match status" value="1"/>
</dbReference>
<proteinExistence type="inferred from homology"/>
<feature type="compositionally biased region" description="Low complexity" evidence="2">
    <location>
        <begin position="141"/>
        <end position="151"/>
    </location>
</feature>
<keyword evidence="1" id="KW-0489">Methyltransferase</keyword>
<reference evidence="4" key="1">
    <citation type="journal article" date="2013" name="Genome Announc.">
        <title>Genome sequence of the basidiomycetous yeast Pseudozyma antarctica T-34, a producer of the glycolipid biosurfactants mannosylerythritol lipids.</title>
        <authorList>
            <person name="Morita T."/>
            <person name="Koike H."/>
            <person name="Koyama Y."/>
            <person name="Hagiwara H."/>
            <person name="Ito E."/>
            <person name="Fukuoka T."/>
            <person name="Imura T."/>
            <person name="Machida M."/>
            <person name="Kitamoto D."/>
        </authorList>
    </citation>
    <scope>NUCLEOTIDE SEQUENCE [LARGE SCALE GENOMIC DNA]</scope>
    <source>
        <strain evidence="4">T-34</strain>
    </source>
</reference>
<name>M9LSR4_PSEA3</name>